<dbReference type="Proteomes" id="UP000504607">
    <property type="component" value="Unplaced"/>
</dbReference>
<sequence length="401" mass="44424">MQTSSSRRETRLENRHGLKNSVGCMSGIFHLLYSHHHNRSRKRLPSALKTEQTVISLPLSGKRPPTVPQANEGKKRESSRPITPETTVIVSELRRHSCEVPRSPTLPPEIRLSISAASPDSPLRPPALVARLMGLEDVPVSSLESAAEKRRKLLGALEKCDEDLNALKQIIETVRFAEVRVKALADVGSGQPIKAGAAKGLAGRQYLEGGDSRIAEEAKCSDINGEQPSPVLVLDAISSPRYRSKSSSNGKQCGSLIAAVGSKIVKPSRTSVFFLGDRRQYKKLEVLDKSCSFFYRIAIKGLPRLSEWKEDKAVEDSRIARRRLEGGRWRWWQKITQAMVDSVGEVWEDGVWEERCELGRVGVGLEGDIFGDLVEEVAMDLLGCYYDVSLPFGTCKKSLCF</sequence>
<dbReference type="AlphaFoldDB" id="A0A6I9QGE4"/>
<organism evidence="2 3">
    <name type="scientific">Elaeis guineensis var. tenera</name>
    <name type="common">Oil palm</name>
    <dbReference type="NCBI Taxonomy" id="51953"/>
    <lineage>
        <taxon>Eukaryota</taxon>
        <taxon>Viridiplantae</taxon>
        <taxon>Streptophyta</taxon>
        <taxon>Embryophyta</taxon>
        <taxon>Tracheophyta</taxon>
        <taxon>Spermatophyta</taxon>
        <taxon>Magnoliopsida</taxon>
        <taxon>Liliopsida</taxon>
        <taxon>Arecaceae</taxon>
        <taxon>Arecoideae</taxon>
        <taxon>Cocoseae</taxon>
        <taxon>Elaeidinae</taxon>
        <taxon>Elaeis</taxon>
    </lineage>
</organism>
<protein>
    <submittedName>
        <fullName evidence="3">Uncharacterized protein LOC105035300</fullName>
    </submittedName>
</protein>
<reference evidence="3" key="1">
    <citation type="submission" date="2025-08" db="UniProtKB">
        <authorList>
            <consortium name="RefSeq"/>
        </authorList>
    </citation>
    <scope>IDENTIFICATION</scope>
</reference>
<evidence type="ECO:0000256" key="1">
    <source>
        <dbReference type="SAM" id="MobiDB-lite"/>
    </source>
</evidence>
<dbReference type="InParanoid" id="A0A6I9QGE4"/>
<keyword evidence="2" id="KW-1185">Reference proteome</keyword>
<dbReference type="RefSeq" id="XP_010909124.1">
    <property type="nucleotide sequence ID" value="XM_010910822.3"/>
</dbReference>
<dbReference type="KEGG" id="egu:105035300"/>
<name>A0A6I9QGE4_ELAGV</name>
<accession>A0A6I9QGE4</accession>
<feature type="region of interest" description="Disordered" evidence="1">
    <location>
        <begin position="58"/>
        <end position="82"/>
    </location>
</feature>
<dbReference type="PANTHER" id="PTHR37234:SF1">
    <property type="entry name" value="OS03G0319200 PROTEIN"/>
    <property type="match status" value="1"/>
</dbReference>
<dbReference type="GeneID" id="105035300"/>
<dbReference type="OrthoDB" id="780613at2759"/>
<gene>
    <name evidence="3" type="primary">LOC105035300</name>
</gene>
<evidence type="ECO:0000313" key="2">
    <source>
        <dbReference type="Proteomes" id="UP000504607"/>
    </source>
</evidence>
<proteinExistence type="predicted"/>
<dbReference type="PANTHER" id="PTHR37234">
    <property type="entry name" value="OS03G0319200 PROTEIN"/>
    <property type="match status" value="1"/>
</dbReference>
<evidence type="ECO:0000313" key="3">
    <source>
        <dbReference type="RefSeq" id="XP_010909124.1"/>
    </source>
</evidence>